<sequence length="102" mass="11523">MVDITDPTILLLHFETEVSIRNYVLTKTLLHLRGGAGDDSDSGYEADNEKNYDDEPDSKSDDDRRDETDSDSGSTYARRYEGTSDPGYYDQSYGDDYIDTDS</sequence>
<feature type="region of interest" description="Disordered" evidence="1">
    <location>
        <begin position="34"/>
        <end position="102"/>
    </location>
</feature>
<gene>
    <name evidence="2" type="ORF">NA56DRAFT_660625</name>
</gene>
<dbReference type="AlphaFoldDB" id="A0A2J6PZR8"/>
<accession>A0A2J6PZR8</accession>
<dbReference type="Proteomes" id="UP000235672">
    <property type="component" value="Unassembled WGS sequence"/>
</dbReference>
<proteinExistence type="predicted"/>
<evidence type="ECO:0000313" key="3">
    <source>
        <dbReference type="Proteomes" id="UP000235672"/>
    </source>
</evidence>
<name>A0A2J6PZR8_9HELO</name>
<evidence type="ECO:0000256" key="1">
    <source>
        <dbReference type="SAM" id="MobiDB-lite"/>
    </source>
</evidence>
<evidence type="ECO:0000313" key="2">
    <source>
        <dbReference type="EMBL" id="PMD19521.1"/>
    </source>
</evidence>
<feature type="compositionally biased region" description="Basic and acidic residues" evidence="1">
    <location>
        <begin position="47"/>
        <end position="67"/>
    </location>
</feature>
<organism evidence="2 3">
    <name type="scientific">Hyaloscypha hepaticicola</name>
    <dbReference type="NCBI Taxonomy" id="2082293"/>
    <lineage>
        <taxon>Eukaryota</taxon>
        <taxon>Fungi</taxon>
        <taxon>Dikarya</taxon>
        <taxon>Ascomycota</taxon>
        <taxon>Pezizomycotina</taxon>
        <taxon>Leotiomycetes</taxon>
        <taxon>Helotiales</taxon>
        <taxon>Hyaloscyphaceae</taxon>
        <taxon>Hyaloscypha</taxon>
    </lineage>
</organism>
<dbReference type="EMBL" id="KZ613489">
    <property type="protein sequence ID" value="PMD19521.1"/>
    <property type="molecule type" value="Genomic_DNA"/>
</dbReference>
<protein>
    <submittedName>
        <fullName evidence="2">Uncharacterized protein</fullName>
    </submittedName>
</protein>
<reference evidence="2 3" key="1">
    <citation type="submission" date="2016-05" db="EMBL/GenBank/DDBJ databases">
        <title>A degradative enzymes factory behind the ericoid mycorrhizal symbiosis.</title>
        <authorList>
            <consortium name="DOE Joint Genome Institute"/>
            <person name="Martino E."/>
            <person name="Morin E."/>
            <person name="Grelet G."/>
            <person name="Kuo A."/>
            <person name="Kohler A."/>
            <person name="Daghino S."/>
            <person name="Barry K."/>
            <person name="Choi C."/>
            <person name="Cichocki N."/>
            <person name="Clum A."/>
            <person name="Copeland A."/>
            <person name="Hainaut M."/>
            <person name="Haridas S."/>
            <person name="Labutti K."/>
            <person name="Lindquist E."/>
            <person name="Lipzen A."/>
            <person name="Khouja H.-R."/>
            <person name="Murat C."/>
            <person name="Ohm R."/>
            <person name="Olson A."/>
            <person name="Spatafora J."/>
            <person name="Veneault-Fourrey C."/>
            <person name="Henrissat B."/>
            <person name="Grigoriev I."/>
            <person name="Martin F."/>
            <person name="Perotto S."/>
        </authorList>
    </citation>
    <scope>NUCLEOTIDE SEQUENCE [LARGE SCALE GENOMIC DNA]</scope>
    <source>
        <strain evidence="2 3">UAMH 7357</strain>
    </source>
</reference>
<keyword evidence="3" id="KW-1185">Reference proteome</keyword>